<dbReference type="EMBL" id="OX596109">
    <property type="protein sequence ID" value="CAN0302798.1"/>
    <property type="molecule type" value="Genomic_DNA"/>
</dbReference>
<dbReference type="Proteomes" id="UP001162501">
    <property type="component" value="Chromosome 25"/>
</dbReference>
<accession>A0AC59Z8M0</accession>
<name>A0AC59Z8M0_RANTA</name>
<reference evidence="1" key="1">
    <citation type="submission" date="2023-05" db="EMBL/GenBank/DDBJ databases">
        <authorList>
            <consortium name="ELIXIR-Norway"/>
        </authorList>
    </citation>
    <scope>NUCLEOTIDE SEQUENCE</scope>
</reference>
<evidence type="ECO:0000313" key="1">
    <source>
        <dbReference type="EMBL" id="CAN0302798.1"/>
    </source>
</evidence>
<sequence length="106" mass="11344">MAGGVGRGGPTKERGRGRNSGKGAPQLSMQFARLCGLECEKSELPDVKLHNVIITIIILTSTLSYRPNKQNMGSTHNSVLLVAGIQMTLASNSRPSEAQWSTKHLG</sequence>
<organism evidence="1 2">
    <name type="scientific">Rangifer tarandus platyrhynchus</name>
    <name type="common">Svalbard reindeer</name>
    <dbReference type="NCBI Taxonomy" id="3082113"/>
    <lineage>
        <taxon>Eukaryota</taxon>
        <taxon>Metazoa</taxon>
        <taxon>Chordata</taxon>
        <taxon>Craniata</taxon>
        <taxon>Vertebrata</taxon>
        <taxon>Euteleostomi</taxon>
        <taxon>Mammalia</taxon>
        <taxon>Eutheria</taxon>
        <taxon>Laurasiatheria</taxon>
        <taxon>Artiodactyla</taxon>
        <taxon>Ruminantia</taxon>
        <taxon>Pecora</taxon>
        <taxon>Cervidae</taxon>
        <taxon>Odocoileinae</taxon>
        <taxon>Rangifer</taxon>
    </lineage>
</organism>
<proteinExistence type="predicted"/>
<gene>
    <name evidence="1" type="ORF">MRATA1EN22A_LOCUS15256</name>
</gene>
<reference evidence="1" key="2">
    <citation type="submission" date="2025-03" db="EMBL/GenBank/DDBJ databases">
        <authorList>
            <consortium name="ELIXIR-Norway"/>
            <consortium name="Elixir Norway"/>
        </authorList>
    </citation>
    <scope>NUCLEOTIDE SEQUENCE</scope>
</reference>
<evidence type="ECO:0000313" key="2">
    <source>
        <dbReference type="Proteomes" id="UP001162501"/>
    </source>
</evidence>
<protein>
    <submittedName>
        <fullName evidence="1">Uncharacterized protein</fullName>
    </submittedName>
</protein>